<evidence type="ECO:0000313" key="5">
    <source>
        <dbReference type="Proteomes" id="UP000054544"/>
    </source>
</evidence>
<protein>
    <submittedName>
        <fullName evidence="4">Uncharacterized protein</fullName>
    </submittedName>
</protein>
<evidence type="ECO:0000313" key="4">
    <source>
        <dbReference type="EMBL" id="KJK74125.1"/>
    </source>
</evidence>
<dbReference type="Gene3D" id="1.25.40.20">
    <property type="entry name" value="Ankyrin repeat-containing domain"/>
    <property type="match status" value="3"/>
</dbReference>
<evidence type="ECO:0000256" key="3">
    <source>
        <dbReference type="PROSITE-ProRule" id="PRU00023"/>
    </source>
</evidence>
<feature type="repeat" description="ANK" evidence="3">
    <location>
        <begin position="170"/>
        <end position="194"/>
    </location>
</feature>
<sequence length="397" mass="43258">MACGLSRGSWVRPRQGKSAYLACLPPEIVCMIVRQLPLAGDKAALYRTCAALHIALVEEELFRHPEPRDVNDILNWAVERACLRTARRAVAYGADAEASRRSDRETPLMTACRGGNLDMVRLLVEAGADANNRFSRDGSTPVVLSAGAAHDEAVVFLMARGGDPARRNRYGETALHLAARKDNLGLVRILLASGRVDVNAASVTRSTPLFEAIQVGNMQMVEVLLEHGASEEIYELNGGFVFTKALRSRGTGLMKALLELRVRPDVADARGRTALSWAAEYGHAMQVEMLLESGARVDTQDVQGKTPLMYAAAEARIQVMETLLDRGASLTISDRYGMKAACHAVQSENWQSVGLILDHRGEDVLCGAGRCTRLLLQMAGQNDNMGMYVNGGYWFAL</sequence>
<feature type="repeat" description="ANK" evidence="3">
    <location>
        <begin position="204"/>
        <end position="236"/>
    </location>
</feature>
<dbReference type="EMBL" id="KE384762">
    <property type="protein sequence ID" value="KJK74125.1"/>
    <property type="molecule type" value="Genomic_DNA"/>
</dbReference>
<dbReference type="PROSITE" id="PS50297">
    <property type="entry name" value="ANK_REP_REGION"/>
    <property type="match status" value="5"/>
</dbReference>
<evidence type="ECO:0000256" key="2">
    <source>
        <dbReference type="ARBA" id="ARBA00023043"/>
    </source>
</evidence>
<organism evidence="4 5">
    <name type="scientific">Metarhizium anisopliae BRIP 53293</name>
    <dbReference type="NCBI Taxonomy" id="1291518"/>
    <lineage>
        <taxon>Eukaryota</taxon>
        <taxon>Fungi</taxon>
        <taxon>Dikarya</taxon>
        <taxon>Ascomycota</taxon>
        <taxon>Pezizomycotina</taxon>
        <taxon>Sordariomycetes</taxon>
        <taxon>Hypocreomycetidae</taxon>
        <taxon>Hypocreales</taxon>
        <taxon>Clavicipitaceae</taxon>
        <taxon>Metarhizium</taxon>
    </lineage>
</organism>
<keyword evidence="2 3" id="KW-0040">ANK repeat</keyword>
<accession>A0A0D9NNE9</accession>
<dbReference type="PROSITE" id="PS50088">
    <property type="entry name" value="ANK_REPEAT"/>
    <property type="match status" value="5"/>
</dbReference>
<dbReference type="Proteomes" id="UP000054544">
    <property type="component" value="Unassembled WGS sequence"/>
</dbReference>
<keyword evidence="1" id="KW-0677">Repeat</keyword>
<dbReference type="InterPro" id="IPR002110">
    <property type="entry name" value="Ankyrin_rpt"/>
</dbReference>
<feature type="repeat" description="ANK" evidence="3">
    <location>
        <begin position="103"/>
        <end position="135"/>
    </location>
</feature>
<dbReference type="GO" id="GO:0005634">
    <property type="term" value="C:nucleus"/>
    <property type="evidence" value="ECO:0007669"/>
    <property type="project" value="TreeGrafter"/>
</dbReference>
<dbReference type="SMART" id="SM00248">
    <property type="entry name" value="ANK"/>
    <property type="match status" value="8"/>
</dbReference>
<feature type="repeat" description="ANK" evidence="3">
    <location>
        <begin position="270"/>
        <end position="302"/>
    </location>
</feature>
<proteinExistence type="predicted"/>
<dbReference type="STRING" id="1291518.A0A0D9NNE9"/>
<dbReference type="SUPFAM" id="SSF48403">
    <property type="entry name" value="Ankyrin repeat"/>
    <property type="match status" value="2"/>
</dbReference>
<gene>
    <name evidence="4" type="ORF">H634G_10496</name>
</gene>
<dbReference type="Pfam" id="PF13857">
    <property type="entry name" value="Ank_5"/>
    <property type="match status" value="1"/>
</dbReference>
<dbReference type="InterPro" id="IPR036770">
    <property type="entry name" value="Ankyrin_rpt-contain_sf"/>
</dbReference>
<evidence type="ECO:0000256" key="1">
    <source>
        <dbReference type="ARBA" id="ARBA00022737"/>
    </source>
</evidence>
<keyword evidence="5" id="KW-1185">Reference proteome</keyword>
<feature type="repeat" description="ANK" evidence="3">
    <location>
        <begin position="303"/>
        <end position="335"/>
    </location>
</feature>
<name>A0A0D9NNE9_METAN</name>
<dbReference type="AlphaFoldDB" id="A0A0D9NNE9"/>
<reference evidence="5" key="1">
    <citation type="journal article" date="2014" name="BMC Genomics">
        <title>The genome sequence of the biocontrol fungus Metarhizium anisopliae and comparative genomics of Metarhizium species.</title>
        <authorList>
            <person name="Pattemore J.A."/>
            <person name="Hane J.K."/>
            <person name="Williams A.H."/>
            <person name="Wilson B.A."/>
            <person name="Stodart B.J."/>
            <person name="Ash G.J."/>
        </authorList>
    </citation>
    <scope>NUCLEOTIDE SEQUENCE [LARGE SCALE GENOMIC DNA]</scope>
    <source>
        <strain evidence="5">BRIP 53293</strain>
    </source>
</reference>
<dbReference type="InterPro" id="IPR050776">
    <property type="entry name" value="Ank_Repeat/CDKN_Inhibitor"/>
</dbReference>
<dbReference type="Pfam" id="PF12796">
    <property type="entry name" value="Ank_2"/>
    <property type="match status" value="2"/>
</dbReference>
<dbReference type="PANTHER" id="PTHR24201">
    <property type="entry name" value="ANK_REP_REGION DOMAIN-CONTAINING PROTEIN"/>
    <property type="match status" value="1"/>
</dbReference>
<dbReference type="OrthoDB" id="194358at2759"/>
<dbReference type="PANTHER" id="PTHR24201:SF16">
    <property type="entry name" value="ANKYRIN-1-LIKE-RELATED"/>
    <property type="match status" value="1"/>
</dbReference>